<dbReference type="RefSeq" id="WP_086963753.1">
    <property type="nucleotide sequence ID" value="NZ_CP021376.1"/>
</dbReference>
<keyword evidence="7 13" id="KW-0479">Metal-binding</keyword>
<sequence>MFSAQDARWMARAIALARRGCYTTSPNPAVGCVIVKHDRLLGEDMLLGEGCHRQAGGPHAEVFALRQAGARAEGATAYVTLEPCAHTGRTPPCAKALIDAKVARVVVACVDANPQVAGKGLAMLEAAGIMAQAGLMAEEAQTLNTGFMHRMRTGLPYVTLKLAASLDGRTALANGQSKWITGPHARRDVQRHRALSCAILSGADTVIMDNASLNVRWSELPASVASDYGEPEGFGSSTAPTLRQPLRVIIDTRNRLTPSLKLFSLPGPILLLRSHASGDFNEQVEECVLPLAPDGKLDLSALMQELGRRQINHLWVEAGAQLAGALLGQQLVHELILYQAPKLMGNSARGLFNLAPLTDMSQVIDLEWQDVRFIGNDLKLSAHIRYHIEP</sequence>
<feature type="binding site" evidence="16">
    <location>
        <position position="59"/>
    </location>
    <ligand>
        <name>Zn(2+)</name>
        <dbReference type="ChEBI" id="CHEBI:29105"/>
        <note>catalytic</note>
    </ligand>
</feature>
<dbReference type="InterPro" id="IPR016193">
    <property type="entry name" value="Cytidine_deaminase-like"/>
</dbReference>
<feature type="active site" description="Proton donor" evidence="14">
    <location>
        <position position="61"/>
    </location>
</feature>
<dbReference type="KEGG" id="ocm:CBP12_06690"/>
<evidence type="ECO:0000256" key="4">
    <source>
        <dbReference type="ARBA" id="ARBA00005259"/>
    </source>
</evidence>
<name>A0A1Y0CX90_9GAMM</name>
<evidence type="ECO:0000256" key="3">
    <source>
        <dbReference type="ARBA" id="ARBA00004910"/>
    </source>
</evidence>
<dbReference type="PROSITE" id="PS51747">
    <property type="entry name" value="CYT_DCMP_DEAMINASES_2"/>
    <property type="match status" value="1"/>
</dbReference>
<evidence type="ECO:0000256" key="13">
    <source>
        <dbReference type="PIRNR" id="PIRNR006769"/>
    </source>
</evidence>
<keyword evidence="6 13" id="KW-0686">Riboflavin biosynthesis</keyword>
<keyword evidence="10 13" id="KW-0521">NADP</keyword>
<evidence type="ECO:0000256" key="7">
    <source>
        <dbReference type="ARBA" id="ARBA00022723"/>
    </source>
</evidence>
<dbReference type="InterPro" id="IPR016192">
    <property type="entry name" value="APOBEC/CMP_deaminase_Zn-bd"/>
</dbReference>
<comment type="similarity">
    <text evidence="4 13">In the N-terminal section; belongs to the cytidine and deoxycytidylate deaminase family.</text>
</comment>
<gene>
    <name evidence="18" type="ORF">CBP12_06690</name>
</gene>
<feature type="binding site" evidence="15">
    <location>
        <position position="205"/>
    </location>
    <ligand>
        <name>NADP(+)</name>
        <dbReference type="ChEBI" id="CHEBI:58349"/>
    </ligand>
</feature>
<evidence type="ECO:0000259" key="17">
    <source>
        <dbReference type="PROSITE" id="PS51747"/>
    </source>
</evidence>
<dbReference type="EC" id="3.5.4.26" evidence="13"/>
<dbReference type="Proteomes" id="UP000243793">
    <property type="component" value="Chromosome"/>
</dbReference>
<organism evidence="18 19">
    <name type="scientific">Oceanisphaera avium</name>
    <dbReference type="NCBI Taxonomy" id="1903694"/>
    <lineage>
        <taxon>Bacteria</taxon>
        <taxon>Pseudomonadati</taxon>
        <taxon>Pseudomonadota</taxon>
        <taxon>Gammaproteobacteria</taxon>
        <taxon>Aeromonadales</taxon>
        <taxon>Aeromonadaceae</taxon>
        <taxon>Oceanisphaera</taxon>
    </lineage>
</organism>
<dbReference type="PIRSF" id="PIRSF006769">
    <property type="entry name" value="RibD"/>
    <property type="match status" value="1"/>
</dbReference>
<keyword evidence="9 13" id="KW-0862">Zinc</keyword>
<evidence type="ECO:0000313" key="19">
    <source>
        <dbReference type="Proteomes" id="UP000243793"/>
    </source>
</evidence>
<evidence type="ECO:0000256" key="2">
    <source>
        <dbReference type="ARBA" id="ARBA00004882"/>
    </source>
</evidence>
<feature type="binding site" evidence="15">
    <location>
        <position position="252"/>
    </location>
    <ligand>
        <name>NADP(+)</name>
        <dbReference type="ChEBI" id="CHEBI:58349"/>
    </ligand>
</feature>
<evidence type="ECO:0000256" key="14">
    <source>
        <dbReference type="PIRSR" id="PIRSR006769-1"/>
    </source>
</evidence>
<feature type="binding site" evidence="15">
    <location>
        <position position="163"/>
    </location>
    <ligand>
        <name>NADP(+)</name>
        <dbReference type="ChEBI" id="CHEBI:58349"/>
    </ligand>
</feature>
<dbReference type="GO" id="GO:0009231">
    <property type="term" value="P:riboflavin biosynthetic process"/>
    <property type="evidence" value="ECO:0007669"/>
    <property type="project" value="UniProtKB-UniPathway"/>
</dbReference>
<comment type="function">
    <text evidence="1 13">Converts 2,5-diamino-6-(ribosylamino)-4(3h)-pyrimidinone 5'-phosphate into 5-amino-6-(ribosylamino)-2,4(1h,3h)-pyrimidinedione 5'-phosphate.</text>
</comment>
<keyword evidence="12" id="KW-0511">Multifunctional enzyme</keyword>
<keyword evidence="19" id="KW-1185">Reference proteome</keyword>
<dbReference type="NCBIfam" id="TIGR00326">
    <property type="entry name" value="eubact_ribD"/>
    <property type="match status" value="1"/>
</dbReference>
<dbReference type="FunFam" id="3.40.140.10:FF:000025">
    <property type="entry name" value="Riboflavin biosynthesis protein RibD"/>
    <property type="match status" value="1"/>
</dbReference>
<comment type="pathway">
    <text evidence="2 13">Cofactor biosynthesis; riboflavin biosynthesis; 5-amino-6-(D-ribitylamino)uracil from GTP: step 2/4.</text>
</comment>
<dbReference type="GO" id="GO:0008270">
    <property type="term" value="F:zinc ion binding"/>
    <property type="evidence" value="ECO:0007669"/>
    <property type="project" value="InterPro"/>
</dbReference>
<dbReference type="GO" id="GO:0050661">
    <property type="term" value="F:NADP binding"/>
    <property type="evidence" value="ECO:0007669"/>
    <property type="project" value="InterPro"/>
</dbReference>
<dbReference type="AlphaFoldDB" id="A0A1Y0CX90"/>
<comment type="pathway">
    <text evidence="3 13">Cofactor biosynthesis; riboflavin biosynthesis; 5-amino-6-(D-ribitylamino)uracil from GTP: step 3/4.</text>
</comment>
<feature type="binding site" evidence="15">
    <location>
        <position position="317"/>
    </location>
    <ligand>
        <name>substrate</name>
    </ligand>
</feature>
<dbReference type="GO" id="GO:0008835">
    <property type="term" value="F:diaminohydroxyphosphoribosylaminopyrimidine deaminase activity"/>
    <property type="evidence" value="ECO:0007669"/>
    <property type="project" value="UniProtKB-EC"/>
</dbReference>
<dbReference type="EMBL" id="CP021376">
    <property type="protein sequence ID" value="ART79878.1"/>
    <property type="molecule type" value="Genomic_DNA"/>
</dbReference>
<dbReference type="PANTHER" id="PTHR38011">
    <property type="entry name" value="DIHYDROFOLATE REDUCTASE FAMILY PROTEIN (AFU_ORTHOLOGUE AFUA_8G06820)"/>
    <property type="match status" value="1"/>
</dbReference>
<dbReference type="SUPFAM" id="SSF53927">
    <property type="entry name" value="Cytidine deaminase-like"/>
    <property type="match status" value="1"/>
</dbReference>
<evidence type="ECO:0000256" key="8">
    <source>
        <dbReference type="ARBA" id="ARBA00022801"/>
    </source>
</evidence>
<feature type="binding site" evidence="15">
    <location>
        <position position="179"/>
    </location>
    <ligand>
        <name>NADP(+)</name>
        <dbReference type="ChEBI" id="CHEBI:58349"/>
    </ligand>
</feature>
<dbReference type="InterPro" id="IPR004794">
    <property type="entry name" value="Eubact_RibD"/>
</dbReference>
<feature type="binding site" evidence="15">
    <location>
        <begin position="319"/>
        <end position="325"/>
    </location>
    <ligand>
        <name>NADP(+)</name>
        <dbReference type="ChEBI" id="CHEBI:58349"/>
    </ligand>
</feature>
<dbReference type="InterPro" id="IPR002125">
    <property type="entry name" value="CMP_dCMP_dom"/>
</dbReference>
<dbReference type="Pfam" id="PF00383">
    <property type="entry name" value="dCMP_cyt_deam_1"/>
    <property type="match status" value="1"/>
</dbReference>
<feature type="domain" description="CMP/dCMP-type deaminase" evidence="17">
    <location>
        <begin position="4"/>
        <end position="124"/>
    </location>
</feature>
<comment type="catalytic activity">
    <reaction evidence="13">
        <text>5-amino-6-(5-phospho-D-ribitylamino)uracil + NADP(+) = 5-amino-6-(5-phospho-D-ribosylamino)uracil + NADPH + H(+)</text>
        <dbReference type="Rhea" id="RHEA:17845"/>
        <dbReference type="ChEBI" id="CHEBI:15378"/>
        <dbReference type="ChEBI" id="CHEBI:57783"/>
        <dbReference type="ChEBI" id="CHEBI:58349"/>
        <dbReference type="ChEBI" id="CHEBI:58421"/>
        <dbReference type="ChEBI" id="CHEBI:58453"/>
        <dbReference type="EC" id="1.1.1.193"/>
    </reaction>
</comment>
<evidence type="ECO:0000256" key="5">
    <source>
        <dbReference type="ARBA" id="ARBA00007417"/>
    </source>
</evidence>
<dbReference type="UniPathway" id="UPA00275">
    <property type="reaction ID" value="UER00401"/>
</dbReference>
<dbReference type="PANTHER" id="PTHR38011:SF7">
    <property type="entry name" value="2,5-DIAMINO-6-RIBOSYLAMINO-4(3H)-PYRIMIDINONE 5'-PHOSPHATE REDUCTASE"/>
    <property type="match status" value="1"/>
</dbReference>
<feature type="binding site" evidence="15">
    <location>
        <position position="216"/>
    </location>
    <ligand>
        <name>substrate</name>
    </ligand>
</feature>
<feature type="binding site" evidence="15">
    <location>
        <position position="193"/>
    </location>
    <ligand>
        <name>substrate</name>
    </ligand>
</feature>
<proteinExistence type="inferred from homology"/>
<evidence type="ECO:0000256" key="9">
    <source>
        <dbReference type="ARBA" id="ARBA00022833"/>
    </source>
</evidence>
<feature type="binding site" evidence="15">
    <location>
        <position position="177"/>
    </location>
    <ligand>
        <name>substrate</name>
    </ligand>
</feature>
<feature type="binding site" evidence="16">
    <location>
        <position position="84"/>
    </location>
    <ligand>
        <name>Zn(2+)</name>
        <dbReference type="ChEBI" id="CHEBI:29105"/>
        <note>catalytic</note>
    </ligand>
</feature>
<feature type="binding site" evidence="16">
    <location>
        <position position="93"/>
    </location>
    <ligand>
        <name>Zn(2+)</name>
        <dbReference type="ChEBI" id="CHEBI:29105"/>
        <note>catalytic</note>
    </ligand>
</feature>
<dbReference type="Pfam" id="PF01872">
    <property type="entry name" value="RibD_C"/>
    <property type="match status" value="1"/>
</dbReference>
<comment type="similarity">
    <text evidence="5 13">In the C-terminal section; belongs to the HTP reductase family.</text>
</comment>
<dbReference type="NCBIfam" id="TIGR00227">
    <property type="entry name" value="ribD_Cterm"/>
    <property type="match status" value="1"/>
</dbReference>
<evidence type="ECO:0000313" key="18">
    <source>
        <dbReference type="EMBL" id="ART79878.1"/>
    </source>
</evidence>
<dbReference type="CDD" id="cd01284">
    <property type="entry name" value="Riboflavin_deaminase-reductase"/>
    <property type="match status" value="1"/>
</dbReference>
<dbReference type="InterPro" id="IPR024072">
    <property type="entry name" value="DHFR-like_dom_sf"/>
</dbReference>
<dbReference type="Gene3D" id="3.40.140.10">
    <property type="entry name" value="Cytidine Deaminase, domain 2"/>
    <property type="match status" value="1"/>
</dbReference>
<dbReference type="Gene3D" id="3.40.430.10">
    <property type="entry name" value="Dihydrofolate Reductase, subunit A"/>
    <property type="match status" value="1"/>
</dbReference>
<accession>A0A1Y0CX90</accession>
<protein>
    <recommendedName>
        <fullName evidence="13">Riboflavin biosynthesis protein RibD</fullName>
    </recommendedName>
    <domain>
        <recommendedName>
            <fullName evidence="13">Diaminohydroxyphosphoribosylaminopyrimidine deaminase</fullName>
            <shortName evidence="13">DRAP deaminase</shortName>
            <ecNumber evidence="13">3.5.4.26</ecNumber>
        </recommendedName>
        <alternativeName>
            <fullName evidence="13">Riboflavin-specific deaminase</fullName>
        </alternativeName>
    </domain>
    <domain>
        <recommendedName>
            <fullName evidence="13">5-amino-6-(5-phosphoribosylamino)uracil reductase</fullName>
            <ecNumber evidence="13">1.1.1.193</ecNumber>
        </recommendedName>
        <alternativeName>
            <fullName evidence="13">HTP reductase</fullName>
        </alternativeName>
    </domain>
</protein>
<evidence type="ECO:0000256" key="15">
    <source>
        <dbReference type="PIRSR" id="PIRSR006769-2"/>
    </source>
</evidence>
<keyword evidence="11 13" id="KW-0560">Oxidoreductase</keyword>
<comment type="cofactor">
    <cofactor evidence="13 16">
        <name>Zn(2+)</name>
        <dbReference type="ChEBI" id="CHEBI:29105"/>
    </cofactor>
    <text evidence="13 16">Binds 1 zinc ion.</text>
</comment>
<reference evidence="19" key="1">
    <citation type="submission" date="2017-05" db="EMBL/GenBank/DDBJ databases">
        <authorList>
            <person name="Sung H."/>
        </authorList>
    </citation>
    <scope>NUCLEOTIDE SEQUENCE [LARGE SCALE GENOMIC DNA]</scope>
    <source>
        <strain evidence="19">AMac2203</strain>
    </source>
</reference>
<dbReference type="SUPFAM" id="SSF53597">
    <property type="entry name" value="Dihydrofolate reductase-like"/>
    <property type="match status" value="1"/>
</dbReference>
<keyword evidence="8 13" id="KW-0378">Hydrolase</keyword>
<evidence type="ECO:0000256" key="10">
    <source>
        <dbReference type="ARBA" id="ARBA00022857"/>
    </source>
</evidence>
<dbReference type="OrthoDB" id="9800865at2"/>
<dbReference type="InterPro" id="IPR050765">
    <property type="entry name" value="Riboflavin_Biosynth_HTPR"/>
</dbReference>
<dbReference type="PROSITE" id="PS00903">
    <property type="entry name" value="CYT_DCMP_DEAMINASES_1"/>
    <property type="match status" value="1"/>
</dbReference>
<dbReference type="InterPro" id="IPR002734">
    <property type="entry name" value="RibDG_C"/>
</dbReference>
<dbReference type="GO" id="GO:0008703">
    <property type="term" value="F:5-amino-6-(5-phosphoribosylamino)uracil reductase activity"/>
    <property type="evidence" value="ECO:0007669"/>
    <property type="project" value="UniProtKB-EC"/>
</dbReference>
<dbReference type="EC" id="1.1.1.193" evidence="13"/>
<evidence type="ECO:0000256" key="16">
    <source>
        <dbReference type="PIRSR" id="PIRSR006769-3"/>
    </source>
</evidence>
<comment type="catalytic activity">
    <reaction evidence="13">
        <text>2,5-diamino-6-hydroxy-4-(5-phosphoribosylamino)-pyrimidine + H2O + H(+) = 5-amino-6-(5-phospho-D-ribosylamino)uracil + NH4(+)</text>
        <dbReference type="Rhea" id="RHEA:21868"/>
        <dbReference type="ChEBI" id="CHEBI:15377"/>
        <dbReference type="ChEBI" id="CHEBI:15378"/>
        <dbReference type="ChEBI" id="CHEBI:28938"/>
        <dbReference type="ChEBI" id="CHEBI:58453"/>
        <dbReference type="ChEBI" id="CHEBI:58614"/>
        <dbReference type="EC" id="3.5.4.26"/>
    </reaction>
</comment>
<feature type="binding site" evidence="15">
    <location>
        <position position="213"/>
    </location>
    <ligand>
        <name>substrate</name>
    </ligand>
</feature>
<dbReference type="InterPro" id="IPR011549">
    <property type="entry name" value="RibD_C"/>
</dbReference>
<feature type="binding site" evidence="15">
    <location>
        <position position="209"/>
    </location>
    <ligand>
        <name>NADP(+)</name>
        <dbReference type="ChEBI" id="CHEBI:58349"/>
    </ligand>
</feature>
<evidence type="ECO:0000256" key="1">
    <source>
        <dbReference type="ARBA" id="ARBA00002151"/>
    </source>
</evidence>
<evidence type="ECO:0000256" key="6">
    <source>
        <dbReference type="ARBA" id="ARBA00022619"/>
    </source>
</evidence>
<evidence type="ECO:0000256" key="11">
    <source>
        <dbReference type="ARBA" id="ARBA00023002"/>
    </source>
</evidence>
<evidence type="ECO:0000256" key="12">
    <source>
        <dbReference type="ARBA" id="ARBA00023268"/>
    </source>
</evidence>